<evidence type="ECO:0000256" key="1">
    <source>
        <dbReference type="ARBA" id="ARBA00004651"/>
    </source>
</evidence>
<evidence type="ECO:0000256" key="4">
    <source>
        <dbReference type="ARBA" id="ARBA00022989"/>
    </source>
</evidence>
<feature type="transmembrane region" description="Helical" evidence="6">
    <location>
        <begin position="80"/>
        <end position="98"/>
    </location>
</feature>
<dbReference type="GO" id="GO:0005886">
    <property type="term" value="C:plasma membrane"/>
    <property type="evidence" value="ECO:0007669"/>
    <property type="project" value="UniProtKB-SubCell"/>
</dbReference>
<keyword evidence="3 6" id="KW-0812">Transmembrane</keyword>
<feature type="transmembrane region" description="Helical" evidence="6">
    <location>
        <begin position="423"/>
        <end position="441"/>
    </location>
</feature>
<comment type="caution">
    <text evidence="7">The sequence shown here is derived from an EMBL/GenBank/DDBJ whole genome shotgun (WGS) entry which is preliminary data.</text>
</comment>
<sequence length="461" mass="51235">MAAFAAYSVFQAVVLIIGLVSSFGVGQTMFRYVPELRATNNNLPMYRLIFAGTSTQMLVIAAALTLAWGTREWWAPSFQLVSWLPWLLLYLPVGWLRLTNMFIFRTMESLLWQKATQYSLAAGAFLRFSTSGLLLLQGALTLQTVILTEIVSESVVFLFLLSGFYRRWKADPYRADGYDGWFDENRPRIRRYAVWGYLQALANMLYGGAANRVAASAMLPPGLVGVFGFVDSLMDYGQRYLPTRMLNGMIQPMFFARYAASGNFEEIARLANMTFRASLVALGFPSVILLVGGVVLLDWATAGKYGEAAPILIGLLFVLSLESLRSQLEIIVRAIERNEIFLVSNLTLSSSLPVALILLPHIGLWGFVVGGMAGNVFSIAVVLMWFHRLKLHFRFDWLMTAHALLLAAGSGVLGCWAASHLSVWLGCGAGLLAYGFLLLIWPPIKTDERALLLQLMKRRPA</sequence>
<organism evidence="7 8">
    <name type="scientific">Parasulfuritortus cantonensis</name>
    <dbReference type="NCBI Taxonomy" id="2528202"/>
    <lineage>
        <taxon>Bacteria</taxon>
        <taxon>Pseudomonadati</taxon>
        <taxon>Pseudomonadota</taxon>
        <taxon>Betaproteobacteria</taxon>
        <taxon>Nitrosomonadales</taxon>
        <taxon>Thiobacillaceae</taxon>
        <taxon>Parasulfuritortus</taxon>
    </lineage>
</organism>
<evidence type="ECO:0000256" key="6">
    <source>
        <dbReference type="SAM" id="Phobius"/>
    </source>
</evidence>
<protein>
    <recommendedName>
        <fullName evidence="9">Lipopolysaccharide biosynthesis protein</fullName>
    </recommendedName>
</protein>
<evidence type="ECO:0008006" key="9">
    <source>
        <dbReference type="Google" id="ProtNLM"/>
    </source>
</evidence>
<feature type="transmembrane region" description="Helical" evidence="6">
    <location>
        <begin position="340"/>
        <end position="359"/>
    </location>
</feature>
<evidence type="ECO:0000313" key="7">
    <source>
        <dbReference type="EMBL" id="TCJ17938.1"/>
    </source>
</evidence>
<dbReference type="RefSeq" id="WP_165873439.1">
    <property type="nucleotide sequence ID" value="NZ_SJZB01000013.1"/>
</dbReference>
<feature type="transmembrane region" description="Helical" evidence="6">
    <location>
        <begin position="146"/>
        <end position="165"/>
    </location>
</feature>
<evidence type="ECO:0000313" key="8">
    <source>
        <dbReference type="Proteomes" id="UP000295443"/>
    </source>
</evidence>
<dbReference type="PANTHER" id="PTHR30250">
    <property type="entry name" value="PST FAMILY PREDICTED COLANIC ACID TRANSPORTER"/>
    <property type="match status" value="1"/>
</dbReference>
<dbReference type="InterPro" id="IPR050833">
    <property type="entry name" value="Poly_Biosynth_Transport"/>
</dbReference>
<keyword evidence="2" id="KW-1003">Cell membrane</keyword>
<feature type="transmembrane region" description="Helical" evidence="6">
    <location>
        <begin position="365"/>
        <end position="386"/>
    </location>
</feature>
<name>A0A4R1BL16_9PROT</name>
<gene>
    <name evidence="7" type="ORF">EZJ19_03240</name>
</gene>
<comment type="subcellular location">
    <subcellularLocation>
        <location evidence="1">Cell membrane</location>
        <topology evidence="1">Multi-pass membrane protein</topology>
    </subcellularLocation>
</comment>
<accession>A0A4R1BL16</accession>
<reference evidence="7 8" key="1">
    <citation type="submission" date="2019-03" db="EMBL/GenBank/DDBJ databases">
        <title>Genome sequence of Thiobacillaceae bacterium LSR1, a sulfur-oxidizing bacterium isolated from freshwater sediment.</title>
        <authorList>
            <person name="Li S."/>
        </authorList>
    </citation>
    <scope>NUCLEOTIDE SEQUENCE [LARGE SCALE GENOMIC DNA]</scope>
    <source>
        <strain evidence="7 8">LSR1</strain>
    </source>
</reference>
<evidence type="ECO:0000256" key="3">
    <source>
        <dbReference type="ARBA" id="ARBA00022692"/>
    </source>
</evidence>
<dbReference type="PANTHER" id="PTHR30250:SF26">
    <property type="entry name" value="PSMA PROTEIN"/>
    <property type="match status" value="1"/>
</dbReference>
<keyword evidence="8" id="KW-1185">Reference proteome</keyword>
<evidence type="ECO:0000256" key="2">
    <source>
        <dbReference type="ARBA" id="ARBA00022475"/>
    </source>
</evidence>
<feature type="transmembrane region" description="Helical" evidence="6">
    <location>
        <begin position="398"/>
        <end position="417"/>
    </location>
</feature>
<feature type="transmembrane region" description="Helical" evidence="6">
    <location>
        <begin position="118"/>
        <end position="140"/>
    </location>
</feature>
<feature type="transmembrane region" description="Helical" evidence="6">
    <location>
        <begin position="279"/>
        <end position="302"/>
    </location>
</feature>
<keyword evidence="4 6" id="KW-1133">Transmembrane helix</keyword>
<feature type="transmembrane region" description="Helical" evidence="6">
    <location>
        <begin position="308"/>
        <end position="328"/>
    </location>
</feature>
<dbReference type="Proteomes" id="UP000295443">
    <property type="component" value="Unassembled WGS sequence"/>
</dbReference>
<dbReference type="AlphaFoldDB" id="A0A4R1BL16"/>
<feature type="transmembrane region" description="Helical" evidence="6">
    <location>
        <begin position="6"/>
        <end position="25"/>
    </location>
</feature>
<keyword evidence="5 6" id="KW-0472">Membrane</keyword>
<feature type="transmembrane region" description="Helical" evidence="6">
    <location>
        <begin position="46"/>
        <end position="68"/>
    </location>
</feature>
<proteinExistence type="predicted"/>
<dbReference type="EMBL" id="SJZB01000013">
    <property type="protein sequence ID" value="TCJ17938.1"/>
    <property type="molecule type" value="Genomic_DNA"/>
</dbReference>
<evidence type="ECO:0000256" key="5">
    <source>
        <dbReference type="ARBA" id="ARBA00023136"/>
    </source>
</evidence>